<comment type="similarity">
    <text evidence="2">Belongs to the ATP12 family.</text>
</comment>
<dbReference type="AlphaFoldDB" id="A0A9P5SM77"/>
<comment type="subcellular location">
    <subcellularLocation>
        <location evidence="1">Mitochondrion</location>
    </subcellularLocation>
</comment>
<dbReference type="Pfam" id="PF07542">
    <property type="entry name" value="ATP12"/>
    <property type="match status" value="1"/>
</dbReference>
<keyword evidence="5" id="KW-0143">Chaperone</keyword>
<gene>
    <name evidence="6" type="primary">ATP12</name>
    <name evidence="6" type="ORF">BG006_005734</name>
</gene>
<dbReference type="Gene3D" id="1.10.3580.10">
    <property type="entry name" value="ATP12 ATPase"/>
    <property type="match status" value="1"/>
</dbReference>
<evidence type="ECO:0000256" key="5">
    <source>
        <dbReference type="ARBA" id="ARBA00023186"/>
    </source>
</evidence>
<dbReference type="Gene3D" id="3.30.2180.10">
    <property type="entry name" value="ATP12-like"/>
    <property type="match status" value="1"/>
</dbReference>
<keyword evidence="3" id="KW-0809">Transit peptide</keyword>
<keyword evidence="7" id="KW-1185">Reference proteome</keyword>
<name>A0A9P5SM77_9FUNG</name>
<evidence type="ECO:0000313" key="6">
    <source>
        <dbReference type="EMBL" id="KAF9331396.1"/>
    </source>
</evidence>
<evidence type="ECO:0000313" key="7">
    <source>
        <dbReference type="Proteomes" id="UP000696485"/>
    </source>
</evidence>
<dbReference type="InterPro" id="IPR011419">
    <property type="entry name" value="ATP12_ATP_synth-F1-assembly"/>
</dbReference>
<reference evidence="6" key="1">
    <citation type="journal article" date="2020" name="Fungal Divers.">
        <title>Resolving the Mortierellaceae phylogeny through synthesis of multi-gene phylogenetics and phylogenomics.</title>
        <authorList>
            <person name="Vandepol N."/>
            <person name="Liber J."/>
            <person name="Desiro A."/>
            <person name="Na H."/>
            <person name="Kennedy M."/>
            <person name="Barry K."/>
            <person name="Grigoriev I.V."/>
            <person name="Miller A.N."/>
            <person name="O'Donnell K."/>
            <person name="Stajich J.E."/>
            <person name="Bonito G."/>
        </authorList>
    </citation>
    <scope>NUCLEOTIDE SEQUENCE</scope>
    <source>
        <strain evidence="6">NVP1</strain>
    </source>
</reference>
<organism evidence="6 7">
    <name type="scientific">Podila minutissima</name>
    <dbReference type="NCBI Taxonomy" id="64525"/>
    <lineage>
        <taxon>Eukaryota</taxon>
        <taxon>Fungi</taxon>
        <taxon>Fungi incertae sedis</taxon>
        <taxon>Mucoromycota</taxon>
        <taxon>Mortierellomycotina</taxon>
        <taxon>Mortierellomycetes</taxon>
        <taxon>Mortierellales</taxon>
        <taxon>Mortierellaceae</taxon>
        <taxon>Podila</taxon>
    </lineage>
</organism>
<dbReference type="SUPFAM" id="SSF160909">
    <property type="entry name" value="ATP12-like"/>
    <property type="match status" value="1"/>
</dbReference>
<dbReference type="GO" id="GO:0005739">
    <property type="term" value="C:mitochondrion"/>
    <property type="evidence" value="ECO:0007669"/>
    <property type="project" value="UniProtKB-SubCell"/>
</dbReference>
<dbReference type="GO" id="GO:0033615">
    <property type="term" value="P:mitochondrial proton-transporting ATP synthase complex assembly"/>
    <property type="evidence" value="ECO:0007669"/>
    <property type="project" value="TreeGrafter"/>
</dbReference>
<dbReference type="PANTHER" id="PTHR21013:SF10">
    <property type="entry name" value="ATP SYNTHASE MITOCHONDRIAL F1 COMPLEX ASSEMBLY FACTOR 2"/>
    <property type="match status" value="1"/>
</dbReference>
<accession>A0A9P5SM77</accession>
<comment type="caution">
    <text evidence="6">The sequence shown here is derived from an EMBL/GenBank/DDBJ whole genome shotgun (WGS) entry which is preliminary data.</text>
</comment>
<dbReference type="PANTHER" id="PTHR21013">
    <property type="entry name" value="ATP SYNTHASE MITOCHONDRIAL F1 COMPLEX ASSEMBLY FACTOR 2/ATP12 PROTEIN, MITOCHONDRIAL PRECURSOR"/>
    <property type="match status" value="1"/>
</dbReference>
<evidence type="ECO:0000256" key="1">
    <source>
        <dbReference type="ARBA" id="ARBA00004173"/>
    </source>
</evidence>
<dbReference type="InterPro" id="IPR042272">
    <property type="entry name" value="ATP12_ATP_synth-F1-assembly_N"/>
</dbReference>
<keyword evidence="4" id="KW-0496">Mitochondrion</keyword>
<dbReference type="Proteomes" id="UP000696485">
    <property type="component" value="Unassembled WGS sequence"/>
</dbReference>
<evidence type="ECO:0000256" key="4">
    <source>
        <dbReference type="ARBA" id="ARBA00023128"/>
    </source>
</evidence>
<protein>
    <submittedName>
        <fullName evidence="6">ATP synthase complex assembly protein atp12</fullName>
    </submittedName>
</protein>
<dbReference type="EMBL" id="JAAAUY010000325">
    <property type="protein sequence ID" value="KAF9331396.1"/>
    <property type="molecule type" value="Genomic_DNA"/>
</dbReference>
<evidence type="ECO:0000256" key="3">
    <source>
        <dbReference type="ARBA" id="ARBA00022946"/>
    </source>
</evidence>
<sequence>MLRTFISRVPTRATPIRAFHANAALRDQMARAEVSGKRFWENAGIKEVGDRIAVTLDGRVLKTPAGNQLTLPKDQRHLALMIAGEWHGQKALLKSHSLPMTSLVARAIDSFVGNEQGRQETLNRLIKFLDTDSICYQQSFPDSIVQAQEKHWTPILNWVREEHGLDIKVSQGITYVQQDEATKNRLREIVSSMSDIELSAFERATLTAKSFLIGLAVVKRHLSVESAWMAAQLEVLDQIDRWGEVEDSHDVDREFVKSQLASARLANIGAY</sequence>
<proteinExistence type="inferred from homology"/>
<dbReference type="InterPro" id="IPR023335">
    <property type="entry name" value="ATP12_ortho_dom_sf"/>
</dbReference>
<evidence type="ECO:0000256" key="2">
    <source>
        <dbReference type="ARBA" id="ARBA00008231"/>
    </source>
</evidence>